<gene>
    <name evidence="1" type="ORF">PNEJI1_003748</name>
</gene>
<dbReference type="InParanoid" id="L0PGJ7"/>
<sequence>MGSYNSENILDITIGFAAGKKCMFVTNIWDSNFIAISLLNFPPTDSLKMQISSHNVSEDVFTVGKPLDDAWSFFH</sequence>
<reference evidence="1 2" key="1">
    <citation type="journal article" date="2012" name="MBio">
        <title>De novo assembly of the Pneumocystis jirovecii genome from a single bronchoalveolar lavage fluid specimen from a patient.</title>
        <authorList>
            <person name="Cisse O.H."/>
            <person name="Pagni M."/>
            <person name="Hauser P.M."/>
        </authorList>
    </citation>
    <scope>NUCLEOTIDE SEQUENCE [LARGE SCALE GENOMIC DNA]</scope>
    <source>
        <strain evidence="1 2">SE8</strain>
    </source>
</reference>
<comment type="caution">
    <text evidence="1">The sequence shown here is derived from an EMBL/GenBank/DDBJ whole genome shotgun (WGS) entry which is preliminary data.</text>
</comment>
<dbReference type="Proteomes" id="UP000010422">
    <property type="component" value="Unassembled WGS sequence"/>
</dbReference>
<dbReference type="EMBL" id="CAKM01000326">
    <property type="protein sequence ID" value="CCJ31478.1"/>
    <property type="molecule type" value="Genomic_DNA"/>
</dbReference>
<organism evidence="2">
    <name type="scientific">Pneumocystis jirovecii</name>
    <name type="common">Human pneumocystis pneumonia agent</name>
    <dbReference type="NCBI Taxonomy" id="42068"/>
    <lineage>
        <taxon>Eukaryota</taxon>
        <taxon>Fungi</taxon>
        <taxon>Dikarya</taxon>
        <taxon>Ascomycota</taxon>
        <taxon>Taphrinomycotina</taxon>
        <taxon>Pneumocystomycetes</taxon>
        <taxon>Pneumocystaceae</taxon>
        <taxon>Pneumocystis</taxon>
    </lineage>
</organism>
<accession>L0PGJ7</accession>
<dbReference type="AlphaFoldDB" id="L0PGJ7"/>
<proteinExistence type="predicted"/>
<dbReference type="VEuPathDB" id="FungiDB:PNEJI1_003748"/>
<protein>
    <submittedName>
        <fullName evidence="1">Uncharacterized protein</fullName>
    </submittedName>
</protein>
<evidence type="ECO:0000313" key="2">
    <source>
        <dbReference type="Proteomes" id="UP000010422"/>
    </source>
</evidence>
<name>L0PGJ7_PNEJI</name>
<evidence type="ECO:0000313" key="1">
    <source>
        <dbReference type="EMBL" id="CCJ31478.1"/>
    </source>
</evidence>